<dbReference type="EMBL" id="GGEC01056712">
    <property type="protein sequence ID" value="MBX37196.1"/>
    <property type="molecule type" value="Transcribed_RNA"/>
</dbReference>
<feature type="compositionally biased region" description="Polar residues" evidence="1">
    <location>
        <begin position="7"/>
        <end position="24"/>
    </location>
</feature>
<evidence type="ECO:0000256" key="1">
    <source>
        <dbReference type="SAM" id="MobiDB-lite"/>
    </source>
</evidence>
<feature type="region of interest" description="Disordered" evidence="1">
    <location>
        <begin position="1"/>
        <end position="24"/>
    </location>
</feature>
<protein>
    <submittedName>
        <fullName evidence="2">Uncharacterized protein</fullName>
    </submittedName>
</protein>
<proteinExistence type="predicted"/>
<sequence>MGINTRVVDQNLNSTSHQRGNPLT</sequence>
<reference evidence="2" key="1">
    <citation type="submission" date="2018-02" db="EMBL/GenBank/DDBJ databases">
        <title>Rhizophora mucronata_Transcriptome.</title>
        <authorList>
            <person name="Meera S.P."/>
            <person name="Sreeshan A."/>
            <person name="Augustine A."/>
        </authorList>
    </citation>
    <scope>NUCLEOTIDE SEQUENCE</scope>
    <source>
        <tissue evidence="2">Leaf</tissue>
    </source>
</reference>
<accession>A0A2P2N460</accession>
<evidence type="ECO:0000313" key="2">
    <source>
        <dbReference type="EMBL" id="MBX37196.1"/>
    </source>
</evidence>
<organism evidence="2">
    <name type="scientific">Rhizophora mucronata</name>
    <name type="common">Asiatic mangrove</name>
    <dbReference type="NCBI Taxonomy" id="61149"/>
    <lineage>
        <taxon>Eukaryota</taxon>
        <taxon>Viridiplantae</taxon>
        <taxon>Streptophyta</taxon>
        <taxon>Embryophyta</taxon>
        <taxon>Tracheophyta</taxon>
        <taxon>Spermatophyta</taxon>
        <taxon>Magnoliopsida</taxon>
        <taxon>eudicotyledons</taxon>
        <taxon>Gunneridae</taxon>
        <taxon>Pentapetalae</taxon>
        <taxon>rosids</taxon>
        <taxon>fabids</taxon>
        <taxon>Malpighiales</taxon>
        <taxon>Rhizophoraceae</taxon>
        <taxon>Rhizophora</taxon>
    </lineage>
</organism>
<dbReference type="AlphaFoldDB" id="A0A2P2N460"/>
<name>A0A2P2N460_RHIMU</name>